<name>A0ABQ5IMJ7_9ASTR</name>
<feature type="coiled-coil region" evidence="1">
    <location>
        <begin position="278"/>
        <end position="305"/>
    </location>
</feature>
<evidence type="ECO:0000313" key="4">
    <source>
        <dbReference type="Proteomes" id="UP001151760"/>
    </source>
</evidence>
<protein>
    <submittedName>
        <fullName evidence="3">Uncharacterized protein</fullName>
    </submittedName>
</protein>
<evidence type="ECO:0000313" key="3">
    <source>
        <dbReference type="EMBL" id="GJU01436.1"/>
    </source>
</evidence>
<comment type="caution">
    <text evidence="3">The sequence shown here is derived from an EMBL/GenBank/DDBJ whole genome shotgun (WGS) entry which is preliminary data.</text>
</comment>
<dbReference type="Proteomes" id="UP001151760">
    <property type="component" value="Unassembled WGS sequence"/>
</dbReference>
<reference evidence="3" key="2">
    <citation type="submission" date="2022-01" db="EMBL/GenBank/DDBJ databases">
        <authorList>
            <person name="Yamashiro T."/>
            <person name="Shiraishi A."/>
            <person name="Satake H."/>
            <person name="Nakayama K."/>
        </authorList>
    </citation>
    <scope>NUCLEOTIDE SEQUENCE</scope>
</reference>
<evidence type="ECO:0000256" key="1">
    <source>
        <dbReference type="SAM" id="Coils"/>
    </source>
</evidence>
<evidence type="ECO:0000256" key="2">
    <source>
        <dbReference type="SAM" id="MobiDB-lite"/>
    </source>
</evidence>
<proteinExistence type="predicted"/>
<keyword evidence="4" id="KW-1185">Reference proteome</keyword>
<dbReference type="EMBL" id="BQNB010020964">
    <property type="protein sequence ID" value="GJU01436.1"/>
    <property type="molecule type" value="Genomic_DNA"/>
</dbReference>
<keyword evidence="1" id="KW-0175">Coiled coil</keyword>
<organism evidence="3 4">
    <name type="scientific">Tanacetum coccineum</name>
    <dbReference type="NCBI Taxonomy" id="301880"/>
    <lineage>
        <taxon>Eukaryota</taxon>
        <taxon>Viridiplantae</taxon>
        <taxon>Streptophyta</taxon>
        <taxon>Embryophyta</taxon>
        <taxon>Tracheophyta</taxon>
        <taxon>Spermatophyta</taxon>
        <taxon>Magnoliopsida</taxon>
        <taxon>eudicotyledons</taxon>
        <taxon>Gunneridae</taxon>
        <taxon>Pentapetalae</taxon>
        <taxon>asterids</taxon>
        <taxon>campanulids</taxon>
        <taxon>Asterales</taxon>
        <taxon>Asteraceae</taxon>
        <taxon>Asteroideae</taxon>
        <taxon>Anthemideae</taxon>
        <taxon>Anthemidinae</taxon>
        <taxon>Tanacetum</taxon>
    </lineage>
</organism>
<gene>
    <name evidence="3" type="ORF">Tco_1111774</name>
</gene>
<accession>A0ABQ5IMJ7</accession>
<sequence length="617" mass="70732">MKEWKTTNGQTGTKKGLRSSWKRLKRRSRKEEDLEGSSSLLVEEETRPTTDCGGEVIELLEVLEDDRVTVQNVQVRWSKGYGVNTGKGKATGTWVINTVGDIQANQPRVIRFYNYKGKGHITKQCTAKKRVKDSEWFKEKMLLAQAQEAGLHTTSNFKADHVDAFDSYCDDEATASAIFMASLSHAGSINGDTVGPTYDSDILSKVPYYNTYHETDVLNPVVLETKYSEHLVSNNDSYDELTSDRNVISYADYMVINAMILYVIEQMQSQVEQCNTINLENRRVNESLTSELERYKEKVKALEERQKSKHFFTKQEENLDSQICQNLEIKLLNQQESNNSFNELSKQFEKLEEYCISLELSLQHNKETMICDESRKIHDASLITEINNKSFEINDLKAHLQEKSILVNELKQFLDKLKGKSQVTLCEKPDIDSRIQKLDDENVSLAFKVSSFEREREHLKIESEPINMYFKNNKAAHHDYLKVTKEHVATLQELLEQAIALKPLDANLDYACKFAQRIKDLLVYAKTIKQMEKNEWKPTGRIFTTIGHRWIPTGRTFHLVGNQCPLTRITLAIVVSPGQILTTTVIPSVESSKPSKQRYDNARNSLTYPILIAKVTQ</sequence>
<reference evidence="3" key="1">
    <citation type="journal article" date="2022" name="Int. J. Mol. Sci.">
        <title>Draft Genome of Tanacetum Coccineum: Genomic Comparison of Closely Related Tanacetum-Family Plants.</title>
        <authorList>
            <person name="Yamashiro T."/>
            <person name="Shiraishi A."/>
            <person name="Nakayama K."/>
            <person name="Satake H."/>
        </authorList>
    </citation>
    <scope>NUCLEOTIDE SEQUENCE</scope>
</reference>
<feature type="region of interest" description="Disordered" evidence="2">
    <location>
        <begin position="1"/>
        <end position="47"/>
    </location>
</feature>
<feature type="compositionally biased region" description="Low complexity" evidence="2">
    <location>
        <begin position="1"/>
        <end position="14"/>
    </location>
</feature>
<feature type="compositionally biased region" description="Basic residues" evidence="2">
    <location>
        <begin position="15"/>
        <end position="28"/>
    </location>
</feature>